<comment type="caution">
    <text evidence="1">The sequence shown here is derived from an EMBL/GenBank/DDBJ whole genome shotgun (WGS) entry which is preliminary data.</text>
</comment>
<dbReference type="PANTHER" id="PTHR43861">
    <property type="entry name" value="TRANS-ACONITATE 2-METHYLTRANSFERASE-RELATED"/>
    <property type="match status" value="1"/>
</dbReference>
<proteinExistence type="predicted"/>
<sequence length="249" mass="28819">MHKFKCSLCENDKQKIVYGSEKFKVVRCLSCGLGLLLPQPSEKSLDNFYSRDYFKKDSDSFGYKNYIQMDRSLNNEAKRKISFIKKFSKRFSTLLDVGAGLGNFAVCASYNGFKVEILDRSKWAVGYVKKNFNIEGYVSTLYESTLPEAKFDIVTAWDVIEHLTNPLLGFKTLNMLLKRSGFLFLTTPNIDSIDSKILGKRWYGFKKIPEHVVYFSPSTIRLFAKRAGFEVLEIKNWGFVRNWQFMADK</sequence>
<name>A0A1F7X1J0_9BACT</name>
<dbReference type="CDD" id="cd02440">
    <property type="entry name" value="AdoMet_MTases"/>
    <property type="match status" value="1"/>
</dbReference>
<dbReference type="PANTHER" id="PTHR43861:SF6">
    <property type="entry name" value="METHYLTRANSFERASE TYPE 11"/>
    <property type="match status" value="1"/>
</dbReference>
<organism evidence="1 2">
    <name type="scientific">Candidatus Woesebacteria bacterium RBG_13_34_9</name>
    <dbReference type="NCBI Taxonomy" id="1802477"/>
    <lineage>
        <taxon>Bacteria</taxon>
        <taxon>Candidatus Woeseibacteriota</taxon>
    </lineage>
</organism>
<dbReference type="SUPFAM" id="SSF53335">
    <property type="entry name" value="S-adenosyl-L-methionine-dependent methyltransferases"/>
    <property type="match status" value="1"/>
</dbReference>
<feature type="non-terminal residue" evidence="1">
    <location>
        <position position="249"/>
    </location>
</feature>
<dbReference type="InterPro" id="IPR029063">
    <property type="entry name" value="SAM-dependent_MTases_sf"/>
</dbReference>
<accession>A0A1F7X1J0</accession>
<reference evidence="1 2" key="1">
    <citation type="journal article" date="2016" name="Nat. Commun.">
        <title>Thousands of microbial genomes shed light on interconnected biogeochemical processes in an aquifer system.</title>
        <authorList>
            <person name="Anantharaman K."/>
            <person name="Brown C.T."/>
            <person name="Hug L.A."/>
            <person name="Sharon I."/>
            <person name="Castelle C.J."/>
            <person name="Probst A.J."/>
            <person name="Thomas B.C."/>
            <person name="Singh A."/>
            <person name="Wilkins M.J."/>
            <person name="Karaoz U."/>
            <person name="Brodie E.L."/>
            <person name="Williams K.H."/>
            <person name="Hubbard S.S."/>
            <person name="Banfield J.F."/>
        </authorList>
    </citation>
    <scope>NUCLEOTIDE SEQUENCE [LARGE SCALE GENOMIC DNA]</scope>
</reference>
<dbReference type="Pfam" id="PF13489">
    <property type="entry name" value="Methyltransf_23"/>
    <property type="match status" value="1"/>
</dbReference>
<dbReference type="EMBL" id="MGFP01000057">
    <property type="protein sequence ID" value="OGM08238.1"/>
    <property type="molecule type" value="Genomic_DNA"/>
</dbReference>
<dbReference type="Proteomes" id="UP000179219">
    <property type="component" value="Unassembled WGS sequence"/>
</dbReference>
<gene>
    <name evidence="1" type="ORF">A2159_01600</name>
</gene>
<evidence type="ECO:0000313" key="2">
    <source>
        <dbReference type="Proteomes" id="UP000179219"/>
    </source>
</evidence>
<protein>
    <recommendedName>
        <fullName evidence="3">Methyltransferase type 12</fullName>
    </recommendedName>
</protein>
<dbReference type="Gene3D" id="3.40.50.150">
    <property type="entry name" value="Vaccinia Virus protein VP39"/>
    <property type="match status" value="1"/>
</dbReference>
<dbReference type="AlphaFoldDB" id="A0A1F7X1J0"/>
<evidence type="ECO:0008006" key="3">
    <source>
        <dbReference type="Google" id="ProtNLM"/>
    </source>
</evidence>
<evidence type="ECO:0000313" key="1">
    <source>
        <dbReference type="EMBL" id="OGM08238.1"/>
    </source>
</evidence>